<comment type="caution">
    <text evidence="2">The sequence shown here is derived from an EMBL/GenBank/DDBJ whole genome shotgun (WGS) entry which is preliminary data.</text>
</comment>
<organism evidence="2 3">
    <name type="scientific">Thalictrum thalictroides</name>
    <name type="common">Rue-anemone</name>
    <name type="synonym">Anemone thalictroides</name>
    <dbReference type="NCBI Taxonomy" id="46969"/>
    <lineage>
        <taxon>Eukaryota</taxon>
        <taxon>Viridiplantae</taxon>
        <taxon>Streptophyta</taxon>
        <taxon>Embryophyta</taxon>
        <taxon>Tracheophyta</taxon>
        <taxon>Spermatophyta</taxon>
        <taxon>Magnoliopsida</taxon>
        <taxon>Ranunculales</taxon>
        <taxon>Ranunculaceae</taxon>
        <taxon>Thalictroideae</taxon>
        <taxon>Thalictrum</taxon>
    </lineage>
</organism>
<feature type="transmembrane region" description="Helical" evidence="1">
    <location>
        <begin position="41"/>
        <end position="60"/>
    </location>
</feature>
<accession>A0A7J6WKB3</accession>
<protein>
    <submittedName>
        <fullName evidence="2">Uncharacterized protein</fullName>
    </submittedName>
</protein>
<evidence type="ECO:0000256" key="1">
    <source>
        <dbReference type="SAM" id="Phobius"/>
    </source>
</evidence>
<dbReference type="EMBL" id="JABWDY010014798">
    <property type="protein sequence ID" value="KAF5197337.1"/>
    <property type="molecule type" value="Genomic_DNA"/>
</dbReference>
<dbReference type="Proteomes" id="UP000554482">
    <property type="component" value="Unassembled WGS sequence"/>
</dbReference>
<keyword evidence="1" id="KW-0812">Transmembrane</keyword>
<sequence length="78" mass="8349">MHSSSQSNGSTSTTGTLLTRYRRSEYSLVISAVLRLASVPAVRRVAGVGVLFVVVFSPYVSQVRSRTAAYLVVVLACV</sequence>
<keyword evidence="3" id="KW-1185">Reference proteome</keyword>
<name>A0A7J6WKB3_THATH</name>
<reference evidence="2 3" key="1">
    <citation type="submission" date="2020-06" db="EMBL/GenBank/DDBJ databases">
        <title>Transcriptomic and genomic resources for Thalictrum thalictroides and T. hernandezii: Facilitating candidate gene discovery in an emerging model plant lineage.</title>
        <authorList>
            <person name="Arias T."/>
            <person name="Riano-Pachon D.M."/>
            <person name="Di Stilio V.S."/>
        </authorList>
    </citation>
    <scope>NUCLEOTIDE SEQUENCE [LARGE SCALE GENOMIC DNA]</scope>
    <source>
        <strain evidence="3">cv. WT478/WT964</strain>
        <tissue evidence="2">Leaves</tissue>
    </source>
</reference>
<gene>
    <name evidence="2" type="ORF">FRX31_013076</name>
</gene>
<evidence type="ECO:0000313" key="3">
    <source>
        <dbReference type="Proteomes" id="UP000554482"/>
    </source>
</evidence>
<keyword evidence="1" id="KW-0472">Membrane</keyword>
<proteinExistence type="predicted"/>
<evidence type="ECO:0000313" key="2">
    <source>
        <dbReference type="EMBL" id="KAF5197337.1"/>
    </source>
</evidence>
<dbReference type="AlphaFoldDB" id="A0A7J6WKB3"/>
<keyword evidence="1" id="KW-1133">Transmembrane helix</keyword>